<dbReference type="RefSeq" id="XP_001888553.1">
    <property type="nucleotide sequence ID" value="XM_001888518.1"/>
</dbReference>
<dbReference type="Proteomes" id="UP000001194">
    <property type="component" value="Unassembled WGS sequence"/>
</dbReference>
<dbReference type="GeneID" id="6084229"/>
<reference evidence="1 2" key="1">
    <citation type="journal article" date="2008" name="Nature">
        <title>The genome of Laccaria bicolor provides insights into mycorrhizal symbiosis.</title>
        <authorList>
            <person name="Martin F."/>
            <person name="Aerts A."/>
            <person name="Ahren D."/>
            <person name="Brun A."/>
            <person name="Danchin E.G.J."/>
            <person name="Duchaussoy F."/>
            <person name="Gibon J."/>
            <person name="Kohler A."/>
            <person name="Lindquist E."/>
            <person name="Pereda V."/>
            <person name="Salamov A."/>
            <person name="Shapiro H.J."/>
            <person name="Wuyts J."/>
            <person name="Blaudez D."/>
            <person name="Buee M."/>
            <person name="Brokstein P."/>
            <person name="Canbaeck B."/>
            <person name="Cohen D."/>
            <person name="Courty P.E."/>
            <person name="Coutinho P.M."/>
            <person name="Delaruelle C."/>
            <person name="Detter J.C."/>
            <person name="Deveau A."/>
            <person name="DiFazio S."/>
            <person name="Duplessis S."/>
            <person name="Fraissinet-Tachet L."/>
            <person name="Lucic E."/>
            <person name="Frey-Klett P."/>
            <person name="Fourrey C."/>
            <person name="Feussner I."/>
            <person name="Gay G."/>
            <person name="Grimwood J."/>
            <person name="Hoegger P.J."/>
            <person name="Jain P."/>
            <person name="Kilaru S."/>
            <person name="Labbe J."/>
            <person name="Lin Y.C."/>
            <person name="Legue V."/>
            <person name="Le Tacon F."/>
            <person name="Marmeisse R."/>
            <person name="Melayah D."/>
            <person name="Montanini B."/>
            <person name="Muratet M."/>
            <person name="Nehls U."/>
            <person name="Niculita-Hirzel H."/>
            <person name="Oudot-Le Secq M.P."/>
            <person name="Peter M."/>
            <person name="Quesneville H."/>
            <person name="Rajashekar B."/>
            <person name="Reich M."/>
            <person name="Rouhier N."/>
            <person name="Schmutz J."/>
            <person name="Yin T."/>
            <person name="Chalot M."/>
            <person name="Henrissat B."/>
            <person name="Kuees U."/>
            <person name="Lucas S."/>
            <person name="Van de Peer Y."/>
            <person name="Podila G.K."/>
            <person name="Polle A."/>
            <person name="Pukkila P.J."/>
            <person name="Richardson P.M."/>
            <person name="Rouze P."/>
            <person name="Sanders I.R."/>
            <person name="Stajich J.E."/>
            <person name="Tunlid A."/>
            <person name="Tuskan G."/>
            <person name="Grigoriev I.V."/>
        </authorList>
    </citation>
    <scope>NUCLEOTIDE SEQUENCE [LARGE SCALE GENOMIC DNA]</scope>
    <source>
        <strain evidence="2">S238N-H82 / ATCC MYA-4686</strain>
    </source>
</reference>
<organism evidence="2">
    <name type="scientific">Laccaria bicolor (strain S238N-H82 / ATCC MYA-4686)</name>
    <name type="common">Bicoloured deceiver</name>
    <name type="synonym">Laccaria laccata var. bicolor</name>
    <dbReference type="NCBI Taxonomy" id="486041"/>
    <lineage>
        <taxon>Eukaryota</taxon>
        <taxon>Fungi</taxon>
        <taxon>Dikarya</taxon>
        <taxon>Basidiomycota</taxon>
        <taxon>Agaricomycotina</taxon>
        <taxon>Agaricomycetes</taxon>
        <taxon>Agaricomycetidae</taxon>
        <taxon>Agaricales</taxon>
        <taxon>Agaricineae</taxon>
        <taxon>Hydnangiaceae</taxon>
        <taxon>Laccaria</taxon>
    </lineage>
</organism>
<accession>B0DXA7</accession>
<dbReference type="InParanoid" id="B0DXA7"/>
<evidence type="ECO:0000313" key="1">
    <source>
        <dbReference type="EMBL" id="EDR00761.1"/>
    </source>
</evidence>
<name>B0DXA7_LACBS</name>
<dbReference type="EMBL" id="DS547146">
    <property type="protein sequence ID" value="EDR00761.1"/>
    <property type="molecule type" value="Genomic_DNA"/>
</dbReference>
<dbReference type="AlphaFoldDB" id="B0DXA7"/>
<protein>
    <submittedName>
        <fullName evidence="1">Predicted protein</fullName>
    </submittedName>
</protein>
<proteinExistence type="predicted"/>
<keyword evidence="2" id="KW-1185">Reference proteome</keyword>
<dbReference type="HOGENOM" id="CLU_1796811_0_0_1"/>
<sequence>MSFSTVTSPPRILPPPLTRLYLLLTALRLGSVVRRRPRSRRHHRPRVKVRPRIKVKVYVTIFQRPTCTTCSPDSPTSRVMMKRLLAKPAPYSGSESNGRSVGVVKRAATIAGNGKMGRARGVQGGVRAGLKEGLMRRHGVQPLW</sequence>
<dbReference type="KEGG" id="lbc:LACBIDRAFT_312989"/>
<evidence type="ECO:0000313" key="2">
    <source>
        <dbReference type="Proteomes" id="UP000001194"/>
    </source>
</evidence>
<gene>
    <name evidence="1" type="ORF">LACBIDRAFT_312989</name>
</gene>